<dbReference type="Proteomes" id="UP000324233">
    <property type="component" value="Chromosome"/>
</dbReference>
<accession>A0A5B9WAQ9</accession>
<dbReference type="NCBIfam" id="TIGR00144">
    <property type="entry name" value="beta_RFAP_syn"/>
    <property type="match status" value="1"/>
</dbReference>
<dbReference type="Pfam" id="PF08544">
    <property type="entry name" value="GHMP_kinases_C"/>
    <property type="match status" value="1"/>
</dbReference>
<organism evidence="3 4">
    <name type="scientific">Aquisphaera giovannonii</name>
    <dbReference type="NCBI Taxonomy" id="406548"/>
    <lineage>
        <taxon>Bacteria</taxon>
        <taxon>Pseudomonadati</taxon>
        <taxon>Planctomycetota</taxon>
        <taxon>Planctomycetia</taxon>
        <taxon>Isosphaerales</taxon>
        <taxon>Isosphaeraceae</taxon>
        <taxon>Aquisphaera</taxon>
    </lineage>
</organism>
<gene>
    <name evidence="3" type="ORF">OJF2_59190</name>
</gene>
<dbReference type="PANTHER" id="PTHR20861">
    <property type="entry name" value="HOMOSERINE/4-DIPHOSPHOCYTIDYL-2-C-METHYL-D-ERYTHRITOL KINASE"/>
    <property type="match status" value="1"/>
</dbReference>
<evidence type="ECO:0000313" key="4">
    <source>
        <dbReference type="Proteomes" id="UP000324233"/>
    </source>
</evidence>
<dbReference type="InterPro" id="IPR013750">
    <property type="entry name" value="GHMP_kinase_C_dom"/>
</dbReference>
<dbReference type="AlphaFoldDB" id="A0A5B9WAQ9"/>
<evidence type="ECO:0000313" key="3">
    <source>
        <dbReference type="EMBL" id="QEH37329.1"/>
    </source>
</evidence>
<dbReference type="PIRSF" id="PIRSF004884">
    <property type="entry name" value="Sugar_kin_arch"/>
    <property type="match status" value="1"/>
</dbReference>
<feature type="domain" description="GHMP kinase C-terminal" evidence="2">
    <location>
        <begin position="219"/>
        <end position="289"/>
    </location>
</feature>
<evidence type="ECO:0000256" key="1">
    <source>
        <dbReference type="ARBA" id="ARBA00022679"/>
    </source>
</evidence>
<name>A0A5B9WAQ9_9BACT</name>
<dbReference type="InterPro" id="IPR020568">
    <property type="entry name" value="Ribosomal_Su5_D2-typ_SF"/>
</dbReference>
<dbReference type="EMBL" id="CP042997">
    <property type="protein sequence ID" value="QEH37329.1"/>
    <property type="molecule type" value="Genomic_DNA"/>
</dbReference>
<dbReference type="GO" id="GO:0016740">
    <property type="term" value="F:transferase activity"/>
    <property type="evidence" value="ECO:0007669"/>
    <property type="project" value="UniProtKB-KW"/>
</dbReference>
<protein>
    <recommendedName>
        <fullName evidence="2">GHMP kinase C-terminal domain-containing protein</fullName>
    </recommendedName>
</protein>
<proteinExistence type="predicted"/>
<dbReference type="InterPro" id="IPR004422">
    <property type="entry name" value="RFAP_synthase"/>
</dbReference>
<dbReference type="PANTHER" id="PTHR20861:SF6">
    <property type="entry name" value="BETA-RIBOFURANOSYLPHENOL 5'-PHOSPHATE SYNTHASE"/>
    <property type="match status" value="1"/>
</dbReference>
<dbReference type="RefSeq" id="WP_168222115.1">
    <property type="nucleotide sequence ID" value="NZ_CP042997.1"/>
</dbReference>
<keyword evidence="1" id="KW-0808">Transferase</keyword>
<evidence type="ECO:0000259" key="2">
    <source>
        <dbReference type="Pfam" id="PF08544"/>
    </source>
</evidence>
<sequence length="325" mass="34187">MNRPEIRTPGRLHFGLLGWGPDAPRQFGGVGLMVESGGIRIAGERAPEWSAAGPLASRVLAILREIRQLAAIASHPLASAAPCHVEVLEASPEHVGLGVGTQLSLAVLRLMLELEGLPPADAPEMARLTGRGRRSGIGLHGFLHGGLIVDGGRASRADAGPPPLVARVAFPEDWSILLIRPPGPQGRHGAEERSAFSELPPLPYRTTDRLCRLVLLGLVPAVLERDLAAFGEALSDLQREVGRAFAPSQGGTYASPQAEAIVEELGRIGLVGAGQTSWGPTLYAFGRLGERDRERIGSSLRLGFQLSPSAVSWTTAANRGAAIAG</sequence>
<dbReference type="KEGG" id="agv:OJF2_59190"/>
<keyword evidence="4" id="KW-1185">Reference proteome</keyword>
<dbReference type="SUPFAM" id="SSF54211">
    <property type="entry name" value="Ribosomal protein S5 domain 2-like"/>
    <property type="match status" value="1"/>
</dbReference>
<reference evidence="3 4" key="1">
    <citation type="submission" date="2019-08" db="EMBL/GenBank/DDBJ databases">
        <title>Deep-cultivation of Planctomycetes and their phenomic and genomic characterization uncovers novel biology.</title>
        <authorList>
            <person name="Wiegand S."/>
            <person name="Jogler M."/>
            <person name="Boedeker C."/>
            <person name="Pinto D."/>
            <person name="Vollmers J."/>
            <person name="Rivas-Marin E."/>
            <person name="Kohn T."/>
            <person name="Peeters S.H."/>
            <person name="Heuer A."/>
            <person name="Rast P."/>
            <person name="Oberbeckmann S."/>
            <person name="Bunk B."/>
            <person name="Jeske O."/>
            <person name="Meyerdierks A."/>
            <person name="Storesund J.E."/>
            <person name="Kallscheuer N."/>
            <person name="Luecker S."/>
            <person name="Lage O.M."/>
            <person name="Pohl T."/>
            <person name="Merkel B.J."/>
            <person name="Hornburger P."/>
            <person name="Mueller R.-W."/>
            <person name="Bruemmer F."/>
            <person name="Labrenz M."/>
            <person name="Spormann A.M."/>
            <person name="Op den Camp H."/>
            <person name="Overmann J."/>
            <person name="Amann R."/>
            <person name="Jetten M.S.M."/>
            <person name="Mascher T."/>
            <person name="Medema M.H."/>
            <person name="Devos D.P."/>
            <person name="Kaster A.-K."/>
            <person name="Ovreas L."/>
            <person name="Rohde M."/>
            <person name="Galperin M.Y."/>
            <person name="Jogler C."/>
        </authorList>
    </citation>
    <scope>NUCLEOTIDE SEQUENCE [LARGE SCALE GENOMIC DNA]</scope>
    <source>
        <strain evidence="3 4">OJF2</strain>
    </source>
</reference>